<dbReference type="AlphaFoldDB" id="A0AAV7H9X3"/>
<evidence type="ECO:0000313" key="2">
    <source>
        <dbReference type="Proteomes" id="UP000775213"/>
    </source>
</evidence>
<sequence>MMPCWVLISMKVVGNNLYEPRDYPSLALEMDGVAAGDWKVVVTGGLSSSESLYSGTSVLQFLY</sequence>
<comment type="caution">
    <text evidence="1">The sequence shown here is derived from an EMBL/GenBank/DDBJ whole genome shotgun (WGS) entry which is preliminary data.</text>
</comment>
<dbReference type="Proteomes" id="UP000775213">
    <property type="component" value="Unassembled WGS sequence"/>
</dbReference>
<name>A0AAV7H9X3_DENCH</name>
<keyword evidence="2" id="KW-1185">Reference proteome</keyword>
<accession>A0AAV7H9X3</accession>
<proteinExistence type="predicted"/>
<reference evidence="1 2" key="1">
    <citation type="journal article" date="2021" name="Hortic Res">
        <title>Chromosome-scale assembly of the Dendrobium chrysotoxum genome enhances the understanding of orchid evolution.</title>
        <authorList>
            <person name="Zhang Y."/>
            <person name="Zhang G.Q."/>
            <person name="Zhang D."/>
            <person name="Liu X.D."/>
            <person name="Xu X.Y."/>
            <person name="Sun W.H."/>
            <person name="Yu X."/>
            <person name="Zhu X."/>
            <person name="Wang Z.W."/>
            <person name="Zhao X."/>
            <person name="Zhong W.Y."/>
            <person name="Chen H."/>
            <person name="Yin W.L."/>
            <person name="Huang T."/>
            <person name="Niu S.C."/>
            <person name="Liu Z.J."/>
        </authorList>
    </citation>
    <scope>NUCLEOTIDE SEQUENCE [LARGE SCALE GENOMIC DNA]</scope>
    <source>
        <strain evidence="1">Lindl</strain>
    </source>
</reference>
<gene>
    <name evidence="1" type="ORF">IEQ34_000753</name>
</gene>
<organism evidence="1 2">
    <name type="scientific">Dendrobium chrysotoxum</name>
    <name type="common">Orchid</name>
    <dbReference type="NCBI Taxonomy" id="161865"/>
    <lineage>
        <taxon>Eukaryota</taxon>
        <taxon>Viridiplantae</taxon>
        <taxon>Streptophyta</taxon>
        <taxon>Embryophyta</taxon>
        <taxon>Tracheophyta</taxon>
        <taxon>Spermatophyta</taxon>
        <taxon>Magnoliopsida</taxon>
        <taxon>Liliopsida</taxon>
        <taxon>Asparagales</taxon>
        <taxon>Orchidaceae</taxon>
        <taxon>Epidendroideae</taxon>
        <taxon>Malaxideae</taxon>
        <taxon>Dendrobiinae</taxon>
        <taxon>Dendrobium</taxon>
    </lineage>
</organism>
<protein>
    <submittedName>
        <fullName evidence="1">Uncharacterized protein</fullName>
    </submittedName>
</protein>
<dbReference type="EMBL" id="JAGFBR010000001">
    <property type="protein sequence ID" value="KAH0471030.1"/>
    <property type="molecule type" value="Genomic_DNA"/>
</dbReference>
<evidence type="ECO:0000313" key="1">
    <source>
        <dbReference type="EMBL" id="KAH0471030.1"/>
    </source>
</evidence>